<keyword evidence="3" id="KW-1185">Reference proteome</keyword>
<dbReference type="Proteomes" id="UP000749646">
    <property type="component" value="Unassembled WGS sequence"/>
</dbReference>
<proteinExistence type="predicted"/>
<feature type="compositionally biased region" description="Acidic residues" evidence="1">
    <location>
        <begin position="61"/>
        <end position="95"/>
    </location>
</feature>
<evidence type="ECO:0000256" key="1">
    <source>
        <dbReference type="SAM" id="MobiDB-lite"/>
    </source>
</evidence>
<gene>
    <name evidence="2" type="ORF">BGZ65_004630</name>
</gene>
<protein>
    <submittedName>
        <fullName evidence="2">Uncharacterized protein</fullName>
    </submittedName>
</protein>
<feature type="compositionally biased region" description="Basic and acidic residues" evidence="1">
    <location>
        <begin position="96"/>
        <end position="124"/>
    </location>
</feature>
<evidence type="ECO:0000313" key="3">
    <source>
        <dbReference type="Proteomes" id="UP000749646"/>
    </source>
</evidence>
<reference evidence="2" key="1">
    <citation type="journal article" date="2020" name="Fungal Divers.">
        <title>Resolving the Mortierellaceae phylogeny through synthesis of multi-gene phylogenetics and phylogenomics.</title>
        <authorList>
            <person name="Vandepol N."/>
            <person name="Liber J."/>
            <person name="Desiro A."/>
            <person name="Na H."/>
            <person name="Kennedy M."/>
            <person name="Barry K."/>
            <person name="Grigoriev I.V."/>
            <person name="Miller A.N."/>
            <person name="O'Donnell K."/>
            <person name="Stajich J.E."/>
            <person name="Bonito G."/>
        </authorList>
    </citation>
    <scope>NUCLEOTIDE SEQUENCE</scope>
    <source>
        <strain evidence="2">MES-2147</strain>
    </source>
</reference>
<sequence>MTITVDTTPAGACRRHSNNRLYYEIDNVVTPEVEMAWMEPLQKWSLRGQGGVFDQDQQTVNDEEVAEDNENEDNTDENQEDQDQVEENQDEEGQEVVDHDHDHDHDHDGDDNDHYEAGDGEDGRGVGQQSREVFTIKQYAK</sequence>
<dbReference type="AlphaFoldDB" id="A0A9P6STP1"/>
<accession>A0A9P6STP1</accession>
<evidence type="ECO:0000313" key="2">
    <source>
        <dbReference type="EMBL" id="KAG0000119.1"/>
    </source>
</evidence>
<organism evidence="2 3">
    <name type="scientific">Modicella reniformis</name>
    <dbReference type="NCBI Taxonomy" id="1440133"/>
    <lineage>
        <taxon>Eukaryota</taxon>
        <taxon>Fungi</taxon>
        <taxon>Fungi incertae sedis</taxon>
        <taxon>Mucoromycota</taxon>
        <taxon>Mortierellomycotina</taxon>
        <taxon>Mortierellomycetes</taxon>
        <taxon>Mortierellales</taxon>
        <taxon>Mortierellaceae</taxon>
        <taxon>Modicella</taxon>
    </lineage>
</organism>
<feature type="region of interest" description="Disordered" evidence="1">
    <location>
        <begin position="49"/>
        <end position="141"/>
    </location>
</feature>
<comment type="caution">
    <text evidence="2">The sequence shown here is derived from an EMBL/GenBank/DDBJ whole genome shotgun (WGS) entry which is preliminary data.</text>
</comment>
<name>A0A9P6STP1_9FUNG</name>
<dbReference type="EMBL" id="JAAAHW010000662">
    <property type="protein sequence ID" value="KAG0000119.1"/>
    <property type="molecule type" value="Genomic_DNA"/>
</dbReference>